<proteinExistence type="predicted"/>
<protein>
    <submittedName>
        <fullName evidence="3">Uncharacterized protein</fullName>
    </submittedName>
</protein>
<evidence type="ECO:0000313" key="3">
    <source>
        <dbReference type="EMBL" id="QHU14552.1"/>
    </source>
</evidence>
<evidence type="ECO:0000256" key="2">
    <source>
        <dbReference type="SAM" id="Phobius"/>
    </source>
</evidence>
<dbReference type="EMBL" id="MN740842">
    <property type="protein sequence ID" value="QHU14552.1"/>
    <property type="molecule type" value="Genomic_DNA"/>
</dbReference>
<feature type="region of interest" description="Disordered" evidence="1">
    <location>
        <begin position="87"/>
        <end position="131"/>
    </location>
</feature>
<keyword evidence="2" id="KW-1133">Transmembrane helix</keyword>
<keyword evidence="2" id="KW-0472">Membrane</keyword>
<feature type="region of interest" description="Disordered" evidence="1">
    <location>
        <begin position="1"/>
        <end position="22"/>
    </location>
</feature>
<feature type="transmembrane region" description="Helical" evidence="2">
    <location>
        <begin position="42"/>
        <end position="59"/>
    </location>
</feature>
<accession>A0A6C0K917</accession>
<name>A0A6C0K917_9ZZZZ</name>
<sequence length="131" mass="14747">MENTDFTFTPKPPKSTRRVAPKAEVALRETAVASSGGGMMDYLPVLIAIGTLAAVYMLYREFQEAKQETYQLGQMVKNMQAKFDETPFMTPDQVFPDEEVYSDSDDDDDDDEDDEDDAPDSDDEEIVLKQS</sequence>
<organism evidence="3">
    <name type="scientific">viral metagenome</name>
    <dbReference type="NCBI Taxonomy" id="1070528"/>
    <lineage>
        <taxon>unclassified sequences</taxon>
        <taxon>metagenomes</taxon>
        <taxon>organismal metagenomes</taxon>
    </lineage>
</organism>
<feature type="compositionally biased region" description="Acidic residues" evidence="1">
    <location>
        <begin position="95"/>
        <end position="125"/>
    </location>
</feature>
<evidence type="ECO:0000256" key="1">
    <source>
        <dbReference type="SAM" id="MobiDB-lite"/>
    </source>
</evidence>
<reference evidence="3" key="1">
    <citation type="journal article" date="2020" name="Nature">
        <title>Giant virus diversity and host interactions through global metagenomics.</title>
        <authorList>
            <person name="Schulz F."/>
            <person name="Roux S."/>
            <person name="Paez-Espino D."/>
            <person name="Jungbluth S."/>
            <person name="Walsh D.A."/>
            <person name="Denef V.J."/>
            <person name="McMahon K.D."/>
            <person name="Konstantinidis K.T."/>
            <person name="Eloe-Fadrosh E.A."/>
            <person name="Kyrpides N.C."/>
            <person name="Woyke T."/>
        </authorList>
    </citation>
    <scope>NUCLEOTIDE SEQUENCE</scope>
    <source>
        <strain evidence="3">GVMAG-S-1102113-118</strain>
    </source>
</reference>
<keyword evidence="2" id="KW-0812">Transmembrane</keyword>
<dbReference type="AlphaFoldDB" id="A0A6C0K917"/>